<dbReference type="GO" id="GO:0005634">
    <property type="term" value="C:nucleus"/>
    <property type="evidence" value="ECO:0007669"/>
    <property type="project" value="UniProtKB-SubCell"/>
</dbReference>
<comment type="subcellular location">
    <subcellularLocation>
        <location evidence="1">Nucleus</location>
    </subcellularLocation>
</comment>
<evidence type="ECO:0000256" key="2">
    <source>
        <dbReference type="ARBA" id="ARBA00005964"/>
    </source>
</evidence>
<dbReference type="GO" id="GO:0016787">
    <property type="term" value="F:hydrolase activity"/>
    <property type="evidence" value="ECO:0007669"/>
    <property type="project" value="UniProtKB-KW"/>
</dbReference>
<dbReference type="SUPFAM" id="SSF53474">
    <property type="entry name" value="alpha/beta-Hydrolases"/>
    <property type="match status" value="1"/>
</dbReference>
<keyword evidence="5" id="KW-0732">Signal</keyword>
<dbReference type="InterPro" id="IPR018846">
    <property type="entry name" value="Beta-prop_RSE1/DDB1/CPSF1_1st"/>
</dbReference>
<evidence type="ECO:0000313" key="7">
    <source>
        <dbReference type="EMBL" id="CRK43820.1"/>
    </source>
</evidence>
<protein>
    <recommendedName>
        <fullName evidence="6">N-acetyltransferase domain-containing protein</fullName>
    </recommendedName>
</protein>
<dbReference type="Pfam" id="PF13508">
    <property type="entry name" value="Acetyltransf_7"/>
    <property type="match status" value="1"/>
</dbReference>
<dbReference type="InterPro" id="IPR004871">
    <property type="entry name" value="RSE1/DDB1/CPSF1_C"/>
</dbReference>
<dbReference type="CDD" id="cd04301">
    <property type="entry name" value="NAT_SF"/>
    <property type="match status" value="1"/>
</dbReference>
<dbReference type="InterPro" id="IPR058543">
    <property type="entry name" value="Beta-prop_RSE1/DDB1/CPSF1_2nd"/>
</dbReference>
<feature type="signal peptide" evidence="5">
    <location>
        <begin position="1"/>
        <end position="23"/>
    </location>
</feature>
<organism evidence="7 8">
    <name type="scientific">Verticillium longisporum</name>
    <name type="common">Verticillium dahliae var. longisporum</name>
    <dbReference type="NCBI Taxonomy" id="100787"/>
    <lineage>
        <taxon>Eukaryota</taxon>
        <taxon>Fungi</taxon>
        <taxon>Dikarya</taxon>
        <taxon>Ascomycota</taxon>
        <taxon>Pezizomycotina</taxon>
        <taxon>Sordariomycetes</taxon>
        <taxon>Hypocreomycetidae</taxon>
        <taxon>Glomerellales</taxon>
        <taxon>Plectosphaerellaceae</taxon>
        <taxon>Verticillium</taxon>
    </lineage>
</organism>
<dbReference type="Pfam" id="PF01965">
    <property type="entry name" value="DJ-1_PfpI"/>
    <property type="match status" value="1"/>
</dbReference>
<dbReference type="InterPro" id="IPR019826">
    <property type="entry name" value="Carboxylesterase_B_AS"/>
</dbReference>
<evidence type="ECO:0000256" key="3">
    <source>
        <dbReference type="ARBA" id="ARBA00022801"/>
    </source>
</evidence>
<dbReference type="GO" id="GO:0016747">
    <property type="term" value="F:acyltransferase activity, transferring groups other than amino-acyl groups"/>
    <property type="evidence" value="ECO:0007669"/>
    <property type="project" value="InterPro"/>
</dbReference>
<dbReference type="Gene3D" id="3.40.630.30">
    <property type="match status" value="1"/>
</dbReference>
<dbReference type="PROSITE" id="PS00122">
    <property type="entry name" value="CARBOXYLESTERASE_B_1"/>
    <property type="match status" value="1"/>
</dbReference>
<evidence type="ECO:0000313" key="8">
    <source>
        <dbReference type="Proteomes" id="UP000045706"/>
    </source>
</evidence>
<dbReference type="PROSITE" id="PS51186">
    <property type="entry name" value="GNAT"/>
    <property type="match status" value="1"/>
</dbReference>
<proteinExistence type="inferred from homology"/>
<dbReference type="Gene3D" id="3.40.50.1820">
    <property type="entry name" value="alpha/beta hydrolase"/>
    <property type="match status" value="1"/>
</dbReference>
<evidence type="ECO:0000259" key="6">
    <source>
        <dbReference type="PROSITE" id="PS51186"/>
    </source>
</evidence>
<evidence type="ECO:0000256" key="4">
    <source>
        <dbReference type="ARBA" id="ARBA00023242"/>
    </source>
</evidence>
<dbReference type="InterPro" id="IPR016181">
    <property type="entry name" value="Acyl_CoA_acyltransferase"/>
</dbReference>
<dbReference type="Pfam" id="PF00135">
    <property type="entry name" value="COesterase"/>
    <property type="match status" value="2"/>
</dbReference>
<feature type="domain" description="N-acetyltransferase" evidence="6">
    <location>
        <begin position="784"/>
        <end position="994"/>
    </location>
</feature>
<dbReference type="InterPro" id="IPR002018">
    <property type="entry name" value="CarbesteraseB"/>
</dbReference>
<accession>A0A0G4NBX7</accession>
<dbReference type="InterPro" id="IPR029058">
    <property type="entry name" value="AB_hydrolase_fold"/>
</dbReference>
<dbReference type="Pfam" id="PF03178">
    <property type="entry name" value="CPSF_A"/>
    <property type="match status" value="1"/>
</dbReference>
<dbReference type="SUPFAM" id="SSF55729">
    <property type="entry name" value="Acyl-CoA N-acyltransferases (Nat)"/>
    <property type="match status" value="1"/>
</dbReference>
<dbReference type="PANTHER" id="PTHR10644">
    <property type="entry name" value="DNA REPAIR/RNA PROCESSING CPSF FAMILY"/>
    <property type="match status" value="1"/>
</dbReference>
<dbReference type="Gene3D" id="1.10.150.910">
    <property type="match status" value="1"/>
</dbReference>
<comment type="similarity">
    <text evidence="2">Belongs to the type-B carboxylesterase/lipase family.</text>
</comment>
<dbReference type="InterPro" id="IPR002818">
    <property type="entry name" value="DJ-1/PfpI"/>
</dbReference>
<dbReference type="EMBL" id="CVQI01033606">
    <property type="protein sequence ID" value="CRK43820.1"/>
    <property type="molecule type" value="Genomic_DNA"/>
</dbReference>
<evidence type="ECO:0000256" key="1">
    <source>
        <dbReference type="ARBA" id="ARBA00004123"/>
    </source>
</evidence>
<dbReference type="GO" id="GO:0003676">
    <property type="term" value="F:nucleic acid binding"/>
    <property type="evidence" value="ECO:0007669"/>
    <property type="project" value="InterPro"/>
</dbReference>
<dbReference type="InterPro" id="IPR029062">
    <property type="entry name" value="Class_I_gatase-like"/>
</dbReference>
<dbReference type="Pfam" id="PF10433">
    <property type="entry name" value="Beta-prop_RSE1_1st"/>
    <property type="match status" value="2"/>
</dbReference>
<keyword evidence="4" id="KW-0539">Nucleus</keyword>
<evidence type="ECO:0000256" key="5">
    <source>
        <dbReference type="SAM" id="SignalP"/>
    </source>
</evidence>
<dbReference type="SUPFAM" id="SSF52317">
    <property type="entry name" value="Class I glutamine amidotransferase-like"/>
    <property type="match status" value="1"/>
</dbReference>
<dbReference type="Gene3D" id="2.130.10.10">
    <property type="entry name" value="YVTN repeat-like/Quinoprotein amine dehydrogenase"/>
    <property type="match status" value="4"/>
</dbReference>
<dbReference type="InterPro" id="IPR015943">
    <property type="entry name" value="WD40/YVTN_repeat-like_dom_sf"/>
</dbReference>
<feature type="chain" id="PRO_5007246978" description="N-acetyltransferase domain-containing protein" evidence="5">
    <location>
        <begin position="24"/>
        <end position="2401"/>
    </location>
</feature>
<dbReference type="Pfam" id="PF23726">
    <property type="entry name" value="Beta-prop_RSE1_2nd"/>
    <property type="match status" value="2"/>
</dbReference>
<dbReference type="InterPro" id="IPR050358">
    <property type="entry name" value="RSE1/DDB1/CFT1"/>
</dbReference>
<dbReference type="Proteomes" id="UP000045706">
    <property type="component" value="Unassembled WGS sequence"/>
</dbReference>
<gene>
    <name evidence="7" type="ORF">BN1723_005870</name>
</gene>
<dbReference type="Gene3D" id="3.40.50.880">
    <property type="match status" value="1"/>
</dbReference>
<dbReference type="ESTHER" id="vera1-c9s5k9">
    <property type="family name" value="Fungal_carboxylesterase_lipase"/>
</dbReference>
<reference evidence="8" key="1">
    <citation type="submission" date="2015-05" db="EMBL/GenBank/DDBJ databases">
        <authorList>
            <person name="Fogelqvist Johan"/>
        </authorList>
    </citation>
    <scope>NUCLEOTIDE SEQUENCE [LARGE SCALE GENOMIC DNA]</scope>
</reference>
<keyword evidence="3" id="KW-0378">Hydrolase</keyword>
<name>A0A0G4NBX7_VERLO</name>
<sequence length="2401" mass="260796">MKAISHLTSVLAATGFLQSGVQAVQPLVDVGYAKFQGAVTNKALDVTSWKGIQFAAPPVGELRFAAPADPLQTGTVNASAHGPICPPQRPGDWTVTGLEGLEAARRLLSPAATSNSNANWDASEIAADGNVVVVQINYRVGMYGFLHSKEALAGGSLNAGIKDMLKALEWVQKNIHNFGGNPDQVVLDGISAGRSAVGLLIAANTGSEKKPFVGGIVESGGWVTMRTMEQGQGQYDCLAREKGCADSADSLSCLRALNQSAVRSSNCWFSPSIDDDLFSDSLVNLFRAGKYTKLPTIWGTCANEGTRTAPQSTNSTEQALAFIKRQDPSLSDNSLAIIDDLFIDVPQPVFPSSGAKWRQAANAIGHIGNHCIVRNVQNYLARDEATTWNYKYAVLDPKDEADGFGAYHVVNTYAFWGPSRTDGGPPASYATSNAPIVSQFRKYWISFVRNLDPNSDREEGAAEWAPFTVEGRERLFVQTNNTHMEKMSSAQNLRCDVVRPVSENLGKPVNSGVVTTLDEKLAAGMNDTSEDTTLTPSHPQYLLSALPIQTRNAMAAQAPRKQVRVGVMMENIQLADIIGIDILNNLSALTPEMQAEMVASNIPAEAFTKYDRHFLDIEFFYMSTTLEPAPTTPSLRWLPNVTYDDCPRDLDIVITGGPFPSHRPAAADRFMKEAFPKTRVWMTTCTGSMWLASSGALDGKKATTNRNFLAGAKQMYPAVEWVEQRWVVQDKVYEGEGKGEVWTAGGAGAGKSCIDMVVDYCLKNFDPQFVQDSDIIAPTTNMPLELRRVEASDHDILERCIVVETAAFDSSHIKPIVYPGPFPPDADERRVAELSETLSKEPNIHFIAVADTEIEGPDAIVAWGKWMVYADGMPPPKERTFLPGMNFEAAKLMYGGIDSLRKNVEGLKCMYLNVLVTDPEHQGRGAGKLLMQWGADEADRLGLATFLESSEAGHVLYPKFGFQDVEPLVVSLAEFGLERPYRAWGMYDVTRYLLADDYGNLHLLTLEVDGVIVTGLSLKTIGKTSRASCLVYMGNEILFLGSHHGDSQLFTLDLCAHTIRLIQTIPNIAPILDFSIMDLGNVGDSGVGNAFSSGQARIVAGCGVHHNGSLRSIRSSVGLEDIGILDDIQDVRGLFSLKSYGSEKVDTLVVSFLTETRVFKFDADGGVEELAAFQGLTLDQPTLFSGSLANGHTLQITASSALLLDSESGVTINSWTPPNGGSIVNASVNEKYALLSVGGSTLVSLNLTQNFDVREQALGNGIGGDGSQISDSKVNRLEISRPTSEGLTLLSSSVVCGTITLLQTLRPKASETDILFVGTDLFQYFTARWDPTQGKLVTEQVIQDIAEPHMREAQSQDKCLVDPAGRFVAMHLWEGVMNIMQLGTRKGANLRLDKDWAQVRLSELFMKASTFVPTETGHPTIAFLYQNSIDREDAHLAVYRLMEDGNTNVSKFDPLKNRELELEIPDPFARTLIPVSIVESDVKRYHRRDTTNASAQLGGLIVAGETMLIYVDTLTKVKISKALDEPRIFVSWAKYDVTRYLLADDYGNLHLLTLEVDGVIVTGLSLKTIGKTSRASCLVYMGSEILFLGSHHGDSQLFTLDLCAQTIRLIQTIPNIAPILDFSIMDLGNAGDSGVGNAFSSGQARIVAGCGVHHNGSLRSIRSSVGLEDIGILDDIHDVRGLFSLKSYGSEKVDTLVVSFITETRVFKFDADGGVEELADFQGLTLDQATLFAASLSNGHTLQITASSALLLDSESGVTINSWTSSNGGSIVNASVNEKYALLSVGGSTLVSLNLTQNFDVREQALGNGIGGDGSQISCIHASRDFPDIGAIGFWSTGSVSVINLGTLQALHGESIKQNDDNVSVPRDLAFVQLHPPQLAGPTLFVSLEDGQVVSINVSKDDYSLTARKSVTLGSREAGLHVLPRPGAPGQSNVFATTEHSSLIYSSEGRIIYSAATAEDVTYIAPFDSEGFPDAIFLATDKNVRIANVDTERRTHVNPLHIGETVRRVAYSPALKAFGIGTIRKELLHDEEVVSSAFQLVDEIVLGKVGRPFALGGEASVELVEAVIRAELDDSTGQPAERFILGTSYLADPDVNDSGDVKGRILVLGVDSDKNPYLIINHELKGACRCLGVMGDKLVAGLSKTVVVYDYIEDSTTSGKLEKLTTFRPSTFPVDLDISGNMIGVADLMQSMTLVEFVPAKDGRKAKLIERARHFEYIWATAVCSLGEESWLEADAQGNLMILERQPDAPTEHDQKQMRTTSEMHLGEQVNKIRPLQITATESDIIVPKAFLATVDGSLYVLANISAEYQSILLPFQERLAGIVRYLGQAAPEDNEGPSFSQWRGFRNAKRMAGAPFRFVDGELIERFLDLDELRQEAVVEGLGPSVEAMRNMVEELRRMH</sequence>
<dbReference type="InterPro" id="IPR000182">
    <property type="entry name" value="GNAT_dom"/>
</dbReference>